<dbReference type="EMBL" id="JBHTMU010000003">
    <property type="protein sequence ID" value="MFD1341340.1"/>
    <property type="molecule type" value="Genomic_DNA"/>
</dbReference>
<name>A0ABW3ZED0_9RHOB</name>
<sequence>MIWLSFIVNVVVLVPVLAGIWRDHPRMTEVFGPDTPARRVLACFYATILCASLAALVFPDKAGEIAHTLFPLQILYKLMSLPALGLRHPVARVNAAVAALHTATMVTFYT</sequence>
<keyword evidence="1" id="KW-1133">Transmembrane helix</keyword>
<keyword evidence="1" id="KW-0812">Transmembrane</keyword>
<proteinExistence type="predicted"/>
<evidence type="ECO:0008006" key="4">
    <source>
        <dbReference type="Google" id="ProtNLM"/>
    </source>
</evidence>
<evidence type="ECO:0000256" key="1">
    <source>
        <dbReference type="SAM" id="Phobius"/>
    </source>
</evidence>
<protein>
    <recommendedName>
        <fullName evidence="4">MAPEG family protein</fullName>
    </recommendedName>
</protein>
<dbReference type="RefSeq" id="WP_386801398.1">
    <property type="nucleotide sequence ID" value="NZ_JBHTMU010000003.1"/>
</dbReference>
<feature type="transmembrane region" description="Helical" evidence="1">
    <location>
        <begin position="37"/>
        <end position="58"/>
    </location>
</feature>
<evidence type="ECO:0000313" key="2">
    <source>
        <dbReference type="EMBL" id="MFD1341340.1"/>
    </source>
</evidence>
<evidence type="ECO:0000313" key="3">
    <source>
        <dbReference type="Proteomes" id="UP001597135"/>
    </source>
</evidence>
<comment type="caution">
    <text evidence="2">The sequence shown here is derived from an EMBL/GenBank/DDBJ whole genome shotgun (WGS) entry which is preliminary data.</text>
</comment>
<keyword evidence="1" id="KW-0472">Membrane</keyword>
<accession>A0ABW3ZED0</accession>
<reference evidence="3" key="1">
    <citation type="journal article" date="2019" name="Int. J. Syst. Evol. Microbiol.">
        <title>The Global Catalogue of Microorganisms (GCM) 10K type strain sequencing project: providing services to taxonomists for standard genome sequencing and annotation.</title>
        <authorList>
            <consortium name="The Broad Institute Genomics Platform"/>
            <consortium name="The Broad Institute Genome Sequencing Center for Infectious Disease"/>
            <person name="Wu L."/>
            <person name="Ma J."/>
        </authorList>
    </citation>
    <scope>NUCLEOTIDE SEQUENCE [LARGE SCALE GENOMIC DNA]</scope>
    <source>
        <strain evidence="3">CCUG 62953</strain>
    </source>
</reference>
<keyword evidence="3" id="KW-1185">Reference proteome</keyword>
<dbReference type="Proteomes" id="UP001597135">
    <property type="component" value="Unassembled WGS sequence"/>
</dbReference>
<organism evidence="2 3">
    <name type="scientific">Litorisediminicola beolgyonensis</name>
    <dbReference type="NCBI Taxonomy" id="1173614"/>
    <lineage>
        <taxon>Bacteria</taxon>
        <taxon>Pseudomonadati</taxon>
        <taxon>Pseudomonadota</taxon>
        <taxon>Alphaproteobacteria</taxon>
        <taxon>Rhodobacterales</taxon>
        <taxon>Paracoccaceae</taxon>
        <taxon>Litorisediminicola</taxon>
    </lineage>
</organism>
<gene>
    <name evidence="2" type="ORF">ACFQ4E_02805</name>
</gene>